<keyword evidence="1" id="KW-1185">Reference proteome</keyword>
<dbReference type="Proteomes" id="UP000095282">
    <property type="component" value="Unplaced"/>
</dbReference>
<dbReference type="WBParaSite" id="Csp11.Scaffold442.g1213.t1">
    <property type="protein sequence ID" value="Csp11.Scaffold442.g1213.t1"/>
    <property type="gene ID" value="Csp11.Scaffold442.g1213"/>
</dbReference>
<proteinExistence type="predicted"/>
<dbReference type="eggNOG" id="ENOG502TJ74">
    <property type="taxonomic scope" value="Eukaryota"/>
</dbReference>
<sequence>MDNQVAVKPPTDFSELHRVETARRLREEEEKNQWIVPEVKEPVQQPPRQLTEEEIKLWEALEDSDEEEEEEQVEDIPWDDEYTEKVCKEHLNKRLEILRSGAEDFITREEYKTLPVMDKLRLEFIYENDVDYSDTMINNFIVSRIQNTIFEEISIGYRVLLEMYDPILAPEFYYLSLWEGSPGFDKWEEYYLFGI</sequence>
<name>A0A1I7T0E7_9PELO</name>
<organism evidence="1 2">
    <name type="scientific">Caenorhabditis tropicalis</name>
    <dbReference type="NCBI Taxonomy" id="1561998"/>
    <lineage>
        <taxon>Eukaryota</taxon>
        <taxon>Metazoa</taxon>
        <taxon>Ecdysozoa</taxon>
        <taxon>Nematoda</taxon>
        <taxon>Chromadorea</taxon>
        <taxon>Rhabditida</taxon>
        <taxon>Rhabditina</taxon>
        <taxon>Rhabditomorpha</taxon>
        <taxon>Rhabditoidea</taxon>
        <taxon>Rhabditidae</taxon>
        <taxon>Peloderinae</taxon>
        <taxon>Caenorhabditis</taxon>
    </lineage>
</organism>
<evidence type="ECO:0000313" key="2">
    <source>
        <dbReference type="WBParaSite" id="Csp11.Scaffold442.g1213.t1"/>
    </source>
</evidence>
<evidence type="ECO:0000313" key="1">
    <source>
        <dbReference type="Proteomes" id="UP000095282"/>
    </source>
</evidence>
<reference evidence="2" key="1">
    <citation type="submission" date="2016-11" db="UniProtKB">
        <authorList>
            <consortium name="WormBaseParasite"/>
        </authorList>
    </citation>
    <scope>IDENTIFICATION</scope>
</reference>
<accession>A0A1I7T0E7</accession>
<protein>
    <submittedName>
        <fullName evidence="2">Dynein regulatory complex subunit 7</fullName>
    </submittedName>
</protein>
<dbReference type="AlphaFoldDB" id="A0A1I7T0E7"/>